<keyword evidence="3" id="KW-1185">Reference proteome</keyword>
<evidence type="ECO:0000313" key="2">
    <source>
        <dbReference type="EMBL" id="GFY64311.1"/>
    </source>
</evidence>
<reference evidence="2" key="1">
    <citation type="submission" date="2020-08" db="EMBL/GenBank/DDBJ databases">
        <title>Multicomponent nature underlies the extraordinary mechanical properties of spider dragline silk.</title>
        <authorList>
            <person name="Kono N."/>
            <person name="Nakamura H."/>
            <person name="Mori M."/>
            <person name="Yoshida Y."/>
            <person name="Ohtoshi R."/>
            <person name="Malay A.D."/>
            <person name="Moran D.A.P."/>
            <person name="Tomita M."/>
            <person name="Numata K."/>
            <person name="Arakawa K."/>
        </authorList>
    </citation>
    <scope>NUCLEOTIDE SEQUENCE</scope>
</reference>
<protein>
    <submittedName>
        <fullName evidence="2">Uncharacterized protein</fullName>
    </submittedName>
</protein>
<dbReference type="Proteomes" id="UP000886998">
    <property type="component" value="Unassembled WGS sequence"/>
</dbReference>
<accession>A0A8X7CFA0</accession>
<name>A0A8X7CFA0_9ARAC</name>
<keyword evidence="1" id="KW-0812">Transmembrane</keyword>
<keyword evidence="1" id="KW-1133">Transmembrane helix</keyword>
<dbReference type="EMBL" id="BMAV01015184">
    <property type="protein sequence ID" value="GFY64311.1"/>
    <property type="molecule type" value="Genomic_DNA"/>
</dbReference>
<keyword evidence="1" id="KW-0472">Membrane</keyword>
<feature type="transmembrane region" description="Helical" evidence="1">
    <location>
        <begin position="12"/>
        <end position="31"/>
    </location>
</feature>
<organism evidence="2 3">
    <name type="scientific">Trichonephila inaurata madagascariensis</name>
    <dbReference type="NCBI Taxonomy" id="2747483"/>
    <lineage>
        <taxon>Eukaryota</taxon>
        <taxon>Metazoa</taxon>
        <taxon>Ecdysozoa</taxon>
        <taxon>Arthropoda</taxon>
        <taxon>Chelicerata</taxon>
        <taxon>Arachnida</taxon>
        <taxon>Araneae</taxon>
        <taxon>Araneomorphae</taxon>
        <taxon>Entelegynae</taxon>
        <taxon>Araneoidea</taxon>
        <taxon>Nephilidae</taxon>
        <taxon>Trichonephila</taxon>
        <taxon>Trichonephila inaurata</taxon>
    </lineage>
</organism>
<comment type="caution">
    <text evidence="2">The sequence shown here is derived from an EMBL/GenBank/DDBJ whole genome shotgun (WGS) entry which is preliminary data.</text>
</comment>
<proteinExistence type="predicted"/>
<dbReference type="AlphaFoldDB" id="A0A8X7CFA0"/>
<gene>
    <name evidence="2" type="ORF">TNIN_466681</name>
</gene>
<sequence length="103" mass="12126">MLDSMVDQKRTGNVNLLALVSAKMIALLYVMERVVRSVRNIALFSAPPLFRDCSINEFDGITSYRGAMHNYKIFDIWRCKIKWDFFPIAIMFEIRHYCENSRL</sequence>
<evidence type="ECO:0000256" key="1">
    <source>
        <dbReference type="SAM" id="Phobius"/>
    </source>
</evidence>
<evidence type="ECO:0000313" key="3">
    <source>
        <dbReference type="Proteomes" id="UP000886998"/>
    </source>
</evidence>